<dbReference type="EMBL" id="CAADFG010000412">
    <property type="protein sequence ID" value="VFK04412.1"/>
    <property type="molecule type" value="Genomic_DNA"/>
</dbReference>
<dbReference type="EMBL" id="CAADFI010000367">
    <property type="protein sequence ID" value="VFK03617.1"/>
    <property type="molecule type" value="Genomic_DNA"/>
</dbReference>
<sequence length="208" mass="22430">MAGVERSEPPVFSEQFKRKTVALAAKVQLRWQRLAGENEALVAHLARVSPDQKIRELAESLTDTRAAWSRQVNVPEPNPKAIAMTRGEVESMEVKLAGLSRAFKAQWTNRNLEWRQVAGALPVGSAFLSLRGVPGGSLCSEAASGLWLAQSAMGGAGVTGAWVAGVERSEPPACIAKEVARKLGARVSLRSAFDPSHPSRMRVCDWSS</sequence>
<evidence type="ECO:0000313" key="3">
    <source>
        <dbReference type="EMBL" id="VFK07388.1"/>
    </source>
</evidence>
<dbReference type="AlphaFoldDB" id="A0A450VFW1"/>
<dbReference type="EMBL" id="CAADFJ010000417">
    <property type="protein sequence ID" value="VFK07388.1"/>
    <property type="molecule type" value="Genomic_DNA"/>
</dbReference>
<gene>
    <name evidence="2" type="ORF">BECKH772A_GA0070896_104122</name>
    <name evidence="1" type="ORF">BECKH772B_GA0070898_103672</name>
    <name evidence="3" type="ORF">BECKH772C_GA0070978_104172</name>
</gene>
<protein>
    <submittedName>
        <fullName evidence="1">Uncharacterized protein</fullName>
    </submittedName>
</protein>
<accession>A0A450VFW1</accession>
<proteinExistence type="predicted"/>
<organism evidence="1">
    <name type="scientific">Candidatus Kentrum eta</name>
    <dbReference type="NCBI Taxonomy" id="2126337"/>
    <lineage>
        <taxon>Bacteria</taxon>
        <taxon>Pseudomonadati</taxon>
        <taxon>Pseudomonadota</taxon>
        <taxon>Gammaproteobacteria</taxon>
        <taxon>Candidatus Kentrum</taxon>
    </lineage>
</organism>
<reference evidence="1" key="1">
    <citation type="submission" date="2019-02" db="EMBL/GenBank/DDBJ databases">
        <authorList>
            <person name="Gruber-Vodicka R. H."/>
            <person name="Seah K. B. B."/>
        </authorList>
    </citation>
    <scope>NUCLEOTIDE SEQUENCE</scope>
    <source>
        <strain evidence="3">BECK_SA2B12</strain>
        <strain evidence="2">BECK_SA2B15</strain>
        <strain evidence="1">BECK_SA2B20</strain>
    </source>
</reference>
<name>A0A450VFW1_9GAMM</name>
<evidence type="ECO:0000313" key="2">
    <source>
        <dbReference type="EMBL" id="VFK04412.1"/>
    </source>
</evidence>
<evidence type="ECO:0000313" key="1">
    <source>
        <dbReference type="EMBL" id="VFK03617.1"/>
    </source>
</evidence>